<keyword evidence="8" id="KW-0675">Receptor</keyword>
<keyword evidence="4 6" id="KW-1133">Transmembrane helix</keyword>
<keyword evidence="2" id="KW-0430">Lectin</keyword>
<dbReference type="Gene3D" id="3.10.100.10">
    <property type="entry name" value="Mannose-Binding Protein A, subunit A"/>
    <property type="match status" value="1"/>
</dbReference>
<organism evidence="8 9">
    <name type="scientific">Chelydra serpentina</name>
    <name type="common">Snapping turtle</name>
    <name type="synonym">Testudo serpentina</name>
    <dbReference type="NCBI Taxonomy" id="8475"/>
    <lineage>
        <taxon>Eukaryota</taxon>
        <taxon>Metazoa</taxon>
        <taxon>Chordata</taxon>
        <taxon>Craniata</taxon>
        <taxon>Vertebrata</taxon>
        <taxon>Euteleostomi</taxon>
        <taxon>Archelosauria</taxon>
        <taxon>Testudinata</taxon>
        <taxon>Testudines</taxon>
        <taxon>Cryptodira</taxon>
        <taxon>Durocryptodira</taxon>
        <taxon>Americhelydia</taxon>
        <taxon>Chelydroidea</taxon>
        <taxon>Chelydridae</taxon>
        <taxon>Chelydra</taxon>
    </lineage>
</organism>
<feature type="domain" description="C-type lectin" evidence="7">
    <location>
        <begin position="113"/>
        <end position="222"/>
    </location>
</feature>
<evidence type="ECO:0000256" key="3">
    <source>
        <dbReference type="ARBA" id="ARBA00022968"/>
    </source>
</evidence>
<dbReference type="Proteomes" id="UP000765507">
    <property type="component" value="Unassembled WGS sequence"/>
</dbReference>
<dbReference type="InterPro" id="IPR001304">
    <property type="entry name" value="C-type_lectin-like"/>
</dbReference>
<dbReference type="GO" id="GO:0042269">
    <property type="term" value="P:regulation of natural killer cell mediated cytotoxicity"/>
    <property type="evidence" value="ECO:0007669"/>
    <property type="project" value="TreeGrafter"/>
</dbReference>
<dbReference type="CDD" id="cd03593">
    <property type="entry name" value="CLECT_NK_receptors_like"/>
    <property type="match status" value="1"/>
</dbReference>
<keyword evidence="6" id="KW-0472">Membrane</keyword>
<reference evidence="8 9" key="1">
    <citation type="journal article" date="2020" name="G3 (Bethesda)">
        <title>Draft Genome of the Common Snapping Turtle, Chelydra serpentina, a Model for Phenotypic Plasticity in Reptiles.</title>
        <authorList>
            <person name="Das D."/>
            <person name="Singh S.K."/>
            <person name="Bierstedt J."/>
            <person name="Erickson A."/>
            <person name="Galli G.L.J."/>
            <person name="Crossley D.A. 2nd"/>
            <person name="Rhen T."/>
        </authorList>
    </citation>
    <scope>NUCLEOTIDE SEQUENCE [LARGE SCALE GENOMIC DNA]</scope>
    <source>
        <strain evidence="8">KW</strain>
    </source>
</reference>
<dbReference type="PROSITE" id="PS50041">
    <property type="entry name" value="C_TYPE_LECTIN_2"/>
    <property type="match status" value="1"/>
</dbReference>
<dbReference type="Pfam" id="PF00059">
    <property type="entry name" value="Lectin_C"/>
    <property type="match status" value="1"/>
</dbReference>
<dbReference type="AlphaFoldDB" id="A0A8T1S2A2"/>
<dbReference type="EMBL" id="JAHGAV010001176">
    <property type="protein sequence ID" value="KAG6922714.1"/>
    <property type="molecule type" value="Genomic_DNA"/>
</dbReference>
<evidence type="ECO:0000256" key="1">
    <source>
        <dbReference type="ARBA" id="ARBA00004606"/>
    </source>
</evidence>
<feature type="transmembrane region" description="Helical" evidence="6">
    <location>
        <begin position="26"/>
        <end position="44"/>
    </location>
</feature>
<keyword evidence="6" id="KW-0812">Transmembrane</keyword>
<evidence type="ECO:0000259" key="7">
    <source>
        <dbReference type="PROSITE" id="PS50041"/>
    </source>
</evidence>
<dbReference type="GO" id="GO:0009986">
    <property type="term" value="C:cell surface"/>
    <property type="evidence" value="ECO:0007669"/>
    <property type="project" value="TreeGrafter"/>
</dbReference>
<dbReference type="OrthoDB" id="538816at2759"/>
<accession>A0A8T1S2A2</accession>
<dbReference type="GO" id="GO:0005886">
    <property type="term" value="C:plasma membrane"/>
    <property type="evidence" value="ECO:0007669"/>
    <property type="project" value="TreeGrafter"/>
</dbReference>
<proteinExistence type="predicted"/>
<comment type="subcellular location">
    <subcellularLocation>
        <location evidence="1">Membrane</location>
        <topology evidence="1">Single-pass type II membrane protein</topology>
    </subcellularLocation>
</comment>
<protein>
    <submittedName>
        <fullName evidence="8">Killer cell lectin-like receptor subfamily B member 1B</fullName>
    </submittedName>
</protein>
<dbReference type="SMART" id="SM00034">
    <property type="entry name" value="CLECT"/>
    <property type="match status" value="1"/>
</dbReference>
<evidence type="ECO:0000256" key="4">
    <source>
        <dbReference type="ARBA" id="ARBA00022989"/>
    </source>
</evidence>
<evidence type="ECO:0000313" key="9">
    <source>
        <dbReference type="Proteomes" id="UP000765507"/>
    </source>
</evidence>
<dbReference type="InterPro" id="IPR016186">
    <property type="entry name" value="C-type_lectin-like/link_sf"/>
</dbReference>
<name>A0A8T1S2A2_CHESE</name>
<keyword evidence="3" id="KW-0735">Signal-anchor</keyword>
<dbReference type="GO" id="GO:0030246">
    <property type="term" value="F:carbohydrate binding"/>
    <property type="evidence" value="ECO:0007669"/>
    <property type="project" value="UniProtKB-KW"/>
</dbReference>
<evidence type="ECO:0000256" key="6">
    <source>
        <dbReference type="SAM" id="Phobius"/>
    </source>
</evidence>
<dbReference type="InterPro" id="IPR051527">
    <property type="entry name" value="KLR_subfamily_B"/>
</dbReference>
<dbReference type="InterPro" id="IPR016187">
    <property type="entry name" value="CTDL_fold"/>
</dbReference>
<dbReference type="InterPro" id="IPR033992">
    <property type="entry name" value="NKR-like_CTLD"/>
</dbReference>
<dbReference type="SUPFAM" id="SSF56436">
    <property type="entry name" value="C-type lectin-like"/>
    <property type="match status" value="1"/>
</dbReference>
<dbReference type="PANTHER" id="PTHR46784">
    <property type="entry name" value="KILLER CELL LECTIN-LIKE RECEPTOR SUBFAMILY B MEMBER 1"/>
    <property type="match status" value="1"/>
</dbReference>
<evidence type="ECO:0000313" key="8">
    <source>
        <dbReference type="EMBL" id="KAG6922714.1"/>
    </source>
</evidence>
<dbReference type="PANTHER" id="PTHR46784:SF1">
    <property type="entry name" value="KILLER CELL LECTIN-LIKE RECEPTOR SUBFAMILY B MEMBER 1"/>
    <property type="match status" value="1"/>
</dbReference>
<sequence length="228" mass="25798">MQTGSAFPPLILAACPQCPLWHRLGWAGNIVLLGAVIVLVVLVFQRPSQTRQTARVPPAAQRNDSCEINQNTAPYHRTLEDFRSCLKRNLCEVENSSAGGSGCKLCPRHWAPHRDKCYWLSQESKYWSRGRDDCSRRGAHLLVIQDREELEFIQNITRNQNEVWIGLNITSPGRKWTWVDGSSLNQTLFTVSGPAEENSCAAVKTNRIKSESCNTDYKWICQKEAVLI</sequence>
<dbReference type="GO" id="GO:0038023">
    <property type="term" value="F:signaling receptor activity"/>
    <property type="evidence" value="ECO:0007669"/>
    <property type="project" value="TreeGrafter"/>
</dbReference>
<comment type="caution">
    <text evidence="8">The sequence shown here is derived from an EMBL/GenBank/DDBJ whole genome shotgun (WGS) entry which is preliminary data.</text>
</comment>
<evidence type="ECO:0000256" key="2">
    <source>
        <dbReference type="ARBA" id="ARBA00022734"/>
    </source>
</evidence>
<gene>
    <name evidence="8" type="ORF">G0U57_001206</name>
</gene>
<keyword evidence="9" id="KW-1185">Reference proteome</keyword>
<keyword evidence="5" id="KW-1015">Disulfide bond</keyword>
<evidence type="ECO:0000256" key="5">
    <source>
        <dbReference type="ARBA" id="ARBA00023157"/>
    </source>
</evidence>